<dbReference type="RefSeq" id="WP_166291027.1">
    <property type="nucleotide sequence ID" value="NZ_CP049863.1"/>
</dbReference>
<organism evidence="2 3">
    <name type="scientific">Leucobacter viscericola</name>
    <dbReference type="NCBI Taxonomy" id="2714935"/>
    <lineage>
        <taxon>Bacteria</taxon>
        <taxon>Bacillati</taxon>
        <taxon>Actinomycetota</taxon>
        <taxon>Actinomycetes</taxon>
        <taxon>Micrococcales</taxon>
        <taxon>Microbacteriaceae</taxon>
        <taxon>Leucobacter</taxon>
    </lineage>
</organism>
<reference evidence="2 3" key="1">
    <citation type="submission" date="2020-03" db="EMBL/GenBank/DDBJ databases">
        <title>Leucobacter sp. nov., isolated from beetles.</title>
        <authorList>
            <person name="Hyun D.-W."/>
            <person name="Bae J.-W."/>
        </authorList>
    </citation>
    <scope>NUCLEOTIDE SEQUENCE [LARGE SCALE GENOMIC DNA]</scope>
    <source>
        <strain evidence="2 3">HDW9C</strain>
    </source>
</reference>
<gene>
    <name evidence="2" type="ORF">G7068_08290</name>
</gene>
<protein>
    <submittedName>
        <fullName evidence="2">Uncharacterized protein</fullName>
    </submittedName>
</protein>
<evidence type="ECO:0000313" key="3">
    <source>
        <dbReference type="Proteomes" id="UP000502677"/>
    </source>
</evidence>
<dbReference type="AlphaFoldDB" id="A0A6G7XF23"/>
<proteinExistence type="predicted"/>
<dbReference type="Proteomes" id="UP000502677">
    <property type="component" value="Chromosome"/>
</dbReference>
<dbReference type="EMBL" id="CP049863">
    <property type="protein sequence ID" value="QIK63194.1"/>
    <property type="molecule type" value="Genomic_DNA"/>
</dbReference>
<sequence length="356" mass="39299">MGFYVPHVINGSKHSARLFRRTLQKENGPGSGVDQPGDLKVLPLNQPGTGFRVMPGGGIAQSRDTDGSRRESYGPILDGELTVTDVPGTGSQTTRRDLIILEITDPEMESVTYLEPVTPESWQDGDSFCRITVIPNVDALVPQEQRPVTSLNQIKSGAYANVTGITLAAIDWPKSTATITADMITDLRALQNPRRESIARTMSLQEIGGLEGRQHITSTTAYPAGGTFPTQGNLYQGFLLDIPEWATHWNVQMEWMGLGNYGGKGNGWGYFWIQCGQTVDPDVWRSRVRGWDTLENVTTFIDIAVSQEGRIPEKLIGTSKRFFPRAVRMSGVLECTPAIVWSSQLKLTVDFEQRIV</sequence>
<accession>A0A6G7XF23</accession>
<dbReference type="KEGG" id="lvi:G7068_08290"/>
<evidence type="ECO:0000313" key="2">
    <source>
        <dbReference type="EMBL" id="QIK63194.1"/>
    </source>
</evidence>
<evidence type="ECO:0000256" key="1">
    <source>
        <dbReference type="SAM" id="MobiDB-lite"/>
    </source>
</evidence>
<feature type="region of interest" description="Disordered" evidence="1">
    <location>
        <begin position="50"/>
        <end position="70"/>
    </location>
</feature>
<keyword evidence="3" id="KW-1185">Reference proteome</keyword>
<name>A0A6G7XF23_9MICO</name>